<comment type="similarity">
    <text evidence="1">Belongs to the peptidase M16 family.</text>
</comment>
<feature type="domain" description="Peptidase M16 C-terminal" evidence="4">
    <location>
        <begin position="220"/>
        <end position="394"/>
    </location>
</feature>
<keyword evidence="2" id="KW-0732">Signal</keyword>
<dbReference type="PROSITE" id="PS51257">
    <property type="entry name" value="PROKAR_LIPOPROTEIN"/>
    <property type="match status" value="1"/>
</dbReference>
<protein>
    <submittedName>
        <fullName evidence="5">Insulinase family protein</fullName>
    </submittedName>
</protein>
<dbReference type="AlphaFoldDB" id="A0A5Q0TE78"/>
<keyword evidence="6" id="KW-1185">Reference proteome</keyword>
<dbReference type="InterPro" id="IPR050361">
    <property type="entry name" value="MPP/UQCRC_Complex"/>
</dbReference>
<feature type="domain" description="Peptidase M16 N-terminal" evidence="3">
    <location>
        <begin position="540"/>
        <end position="649"/>
    </location>
</feature>
<dbReference type="SUPFAM" id="SSF63411">
    <property type="entry name" value="LuxS/MPP-like metallohydrolase"/>
    <property type="match status" value="4"/>
</dbReference>
<dbReference type="GO" id="GO:0046872">
    <property type="term" value="F:metal ion binding"/>
    <property type="evidence" value="ECO:0007669"/>
    <property type="project" value="InterPro"/>
</dbReference>
<dbReference type="RefSeq" id="WP_153447580.1">
    <property type="nucleotide sequence ID" value="NZ_CP045699.1"/>
</dbReference>
<dbReference type="PANTHER" id="PTHR11851:SF49">
    <property type="entry name" value="MITOCHONDRIAL-PROCESSING PEPTIDASE SUBUNIT ALPHA"/>
    <property type="match status" value="1"/>
</dbReference>
<sequence length="956" mass="105319">MKKIALLVGALLLSACSTQKSTISTTPDVALPQGVSFVETQHPAAGKAEIPYSKYRLDNGLTVILSPDHSDPLVHVDVTYHVGSAREKIGRSGFAHFFEHMMFQGSEHVGDQQHFKIVTEAGGSLNGTTNRDRTNYFETVPSNQLEKMLWLESDRMGFLVNAVSQRKFEIQRDTVKNERGQNYDNRPYGLVYERIGEALYPQTHPYAWQTIGYVSDLDRVDVNDLKAFFLRWYGPNNAVLTIGGDIDKEQTLQWVNKYFGSVPKGPAVVDAAKQPVTLPSDRFITLQDRIRQPMLMMAFPTKYRGDKSEASVDALASILGDGKNSILYQKLVKPQKAIDAGAFQDCGELSCTLYIYAMGDAGDKGNLKPIYDDVMNILSEFKTDGVKQDQLDAIMGQAEAGTVYALQSVSGKVSQLAANQTYYDQPDRLQLELEQLRQVTPDSVMKVFNQFVADKPKVALSVVPKGKTDLAARPVNFTPEKRELPVYPKITDAQLDVREPKDNFDRSIMPATTAAVSATMPSLYQFDLANGVPVLGTVSSETPTVVIKVDFPAGNRYVNLGQEGLAGLTADMLGEGTTLHTSEALQQELDKLGSSISFSAGTEHASLIITSLSKNVQATLDLANEMLFKPAFNDSDFARLKKQTLQSLIYSHQKPSWAASQATRDVLYKGSLYSRDNEGSLASINSITLDQVKQFYQTHYAVKNANVIVVGDRTQDQMKQDLAFLSRVAGTPSQTAPMKPAAGKYSEPSKQSIYLVDQPNAPQSIIRLVRTGMTFDATGDLFLTQLANYNLAGNFNSRINQNLREDKGFTYGASGGAYGGKETGVIVFSAQVRADSTGASIHEFIKEMQHYSKDGMTEPELDFMRLAVGQQDALNYETPAQKAGLLSTMVDYSLQPDFIAKQAHLVSSVSLNTLNKQAAQWFNPKDYQIIVVGDVKTIEPQLKKLGIAIKKLEVSR</sequence>
<feature type="domain" description="Peptidase M16 N-terminal" evidence="3">
    <location>
        <begin position="63"/>
        <end position="195"/>
    </location>
</feature>
<dbReference type="InterPro" id="IPR011765">
    <property type="entry name" value="Pept_M16_N"/>
</dbReference>
<feature type="signal peptide" evidence="2">
    <location>
        <begin position="1"/>
        <end position="20"/>
    </location>
</feature>
<accession>A0A5Q0TE78</accession>
<evidence type="ECO:0000256" key="2">
    <source>
        <dbReference type="SAM" id="SignalP"/>
    </source>
</evidence>
<dbReference type="Proteomes" id="UP000348942">
    <property type="component" value="Chromosome 1"/>
</dbReference>
<feature type="chain" id="PRO_5024353189" evidence="2">
    <location>
        <begin position="21"/>
        <end position="956"/>
    </location>
</feature>
<reference evidence="5 6" key="1">
    <citation type="submission" date="2019-10" db="EMBL/GenBank/DDBJ databases">
        <title>Vibrio sp. nov., isolated from Coralline algae surface.</title>
        <authorList>
            <person name="Geng Y."/>
            <person name="Zhang X."/>
        </authorList>
    </citation>
    <scope>NUCLEOTIDE SEQUENCE [LARGE SCALE GENOMIC DNA]</scope>
    <source>
        <strain evidence="5 6">SM1977</strain>
    </source>
</reference>
<evidence type="ECO:0000313" key="6">
    <source>
        <dbReference type="Proteomes" id="UP000348942"/>
    </source>
</evidence>
<dbReference type="InterPro" id="IPR007863">
    <property type="entry name" value="Peptidase_M16_C"/>
</dbReference>
<evidence type="ECO:0000313" key="5">
    <source>
        <dbReference type="EMBL" id="QGA65432.1"/>
    </source>
</evidence>
<dbReference type="Pfam" id="PF00675">
    <property type="entry name" value="Peptidase_M16"/>
    <property type="match status" value="2"/>
</dbReference>
<organism evidence="5 6">
    <name type="scientific">Vibrio algicola</name>
    <dbReference type="NCBI Taxonomy" id="2662262"/>
    <lineage>
        <taxon>Bacteria</taxon>
        <taxon>Pseudomonadati</taxon>
        <taxon>Pseudomonadota</taxon>
        <taxon>Gammaproteobacteria</taxon>
        <taxon>Vibrionales</taxon>
        <taxon>Vibrionaceae</taxon>
        <taxon>Vibrio</taxon>
    </lineage>
</organism>
<dbReference type="PANTHER" id="PTHR11851">
    <property type="entry name" value="METALLOPROTEASE"/>
    <property type="match status" value="1"/>
</dbReference>
<proteinExistence type="inferred from homology"/>
<name>A0A5Q0TE78_9VIBR</name>
<dbReference type="InterPro" id="IPR011249">
    <property type="entry name" value="Metalloenz_LuxS/M16"/>
</dbReference>
<dbReference type="EMBL" id="CP045699">
    <property type="protein sequence ID" value="QGA65432.1"/>
    <property type="molecule type" value="Genomic_DNA"/>
</dbReference>
<evidence type="ECO:0000256" key="1">
    <source>
        <dbReference type="ARBA" id="ARBA00007261"/>
    </source>
</evidence>
<evidence type="ECO:0000259" key="3">
    <source>
        <dbReference type="Pfam" id="PF00675"/>
    </source>
</evidence>
<feature type="domain" description="Peptidase M16 C-terminal" evidence="4">
    <location>
        <begin position="686"/>
        <end position="863"/>
    </location>
</feature>
<evidence type="ECO:0000259" key="4">
    <source>
        <dbReference type="Pfam" id="PF05193"/>
    </source>
</evidence>
<dbReference type="Pfam" id="PF05193">
    <property type="entry name" value="Peptidase_M16_C"/>
    <property type="match status" value="2"/>
</dbReference>
<gene>
    <name evidence="5" type="ORF">GFB47_08365</name>
</gene>
<dbReference type="Gene3D" id="3.30.830.10">
    <property type="entry name" value="Metalloenzyme, LuxS/M16 peptidase-like"/>
    <property type="match status" value="4"/>
</dbReference>